<feature type="domain" description="HNH" evidence="1">
    <location>
        <begin position="58"/>
        <end position="90"/>
    </location>
</feature>
<reference evidence="2" key="1">
    <citation type="journal article" date="2015" name="Nature">
        <title>Complex archaea that bridge the gap between prokaryotes and eukaryotes.</title>
        <authorList>
            <person name="Spang A."/>
            <person name="Saw J.H."/>
            <person name="Jorgensen S.L."/>
            <person name="Zaremba-Niedzwiedzka K."/>
            <person name="Martijn J."/>
            <person name="Lind A.E."/>
            <person name="van Eijk R."/>
            <person name="Schleper C."/>
            <person name="Guy L."/>
            <person name="Ettema T.J."/>
        </authorList>
    </citation>
    <scope>NUCLEOTIDE SEQUENCE</scope>
</reference>
<evidence type="ECO:0000259" key="1">
    <source>
        <dbReference type="Pfam" id="PF01844"/>
    </source>
</evidence>
<dbReference type="GO" id="GO:0008270">
    <property type="term" value="F:zinc ion binding"/>
    <property type="evidence" value="ECO:0007669"/>
    <property type="project" value="InterPro"/>
</dbReference>
<dbReference type="InterPro" id="IPR002711">
    <property type="entry name" value="HNH"/>
</dbReference>
<sequence>MTKKQRTPQQVRRREAVAEWAAISRAIREEQPDCAALMTDAFMDEEQAKRWMNCTWRTTEAHHVLPRARGGPHERWNALGLCHNCHQFIHSHPLLAQGAGWLAKVGASCPLP</sequence>
<dbReference type="CDD" id="cd00085">
    <property type="entry name" value="HNHc"/>
    <property type="match status" value="1"/>
</dbReference>
<dbReference type="GO" id="GO:0003676">
    <property type="term" value="F:nucleic acid binding"/>
    <property type="evidence" value="ECO:0007669"/>
    <property type="project" value="InterPro"/>
</dbReference>
<name>A0A0F9T5E1_9ZZZZ</name>
<comment type="caution">
    <text evidence="2">The sequence shown here is derived from an EMBL/GenBank/DDBJ whole genome shotgun (WGS) entry which is preliminary data.</text>
</comment>
<organism evidence="2">
    <name type="scientific">marine sediment metagenome</name>
    <dbReference type="NCBI Taxonomy" id="412755"/>
    <lineage>
        <taxon>unclassified sequences</taxon>
        <taxon>metagenomes</taxon>
        <taxon>ecological metagenomes</taxon>
    </lineage>
</organism>
<dbReference type="Gene3D" id="1.10.30.50">
    <property type="match status" value="1"/>
</dbReference>
<dbReference type="Pfam" id="PF01844">
    <property type="entry name" value="HNH"/>
    <property type="match status" value="1"/>
</dbReference>
<accession>A0A0F9T5E1</accession>
<dbReference type="InterPro" id="IPR003615">
    <property type="entry name" value="HNH_nuc"/>
</dbReference>
<dbReference type="GO" id="GO:0004519">
    <property type="term" value="F:endonuclease activity"/>
    <property type="evidence" value="ECO:0007669"/>
    <property type="project" value="InterPro"/>
</dbReference>
<evidence type="ECO:0000313" key="2">
    <source>
        <dbReference type="EMBL" id="KKN74379.1"/>
    </source>
</evidence>
<protein>
    <recommendedName>
        <fullName evidence="1">HNH domain-containing protein</fullName>
    </recommendedName>
</protein>
<dbReference type="AlphaFoldDB" id="A0A0F9T5E1"/>
<proteinExistence type="predicted"/>
<dbReference type="EMBL" id="LAZR01000328">
    <property type="protein sequence ID" value="KKN74379.1"/>
    <property type="molecule type" value="Genomic_DNA"/>
</dbReference>
<gene>
    <name evidence="2" type="ORF">LCGC14_0391800</name>
</gene>